<dbReference type="GO" id="GO:0005737">
    <property type="term" value="C:cytoplasm"/>
    <property type="evidence" value="ECO:0007669"/>
    <property type="project" value="InterPro"/>
</dbReference>
<keyword evidence="9" id="KW-1185">Reference proteome</keyword>
<sequence length="242" mass="27552">MSKELKFGAVTREPDIRLAGDMKEVIQDEDWLEGNEDTELYYMYRGLWREGDEKKIKSAGLRYDITVIPPLKMGCEYVKTKGHYHPEAAPGVTYPEIYEVLEGEAHYLLQKLSSQETKVEDVVLIQAEAGDKALIPPNYGHITINPSEETLKMANWVDRSFESTYKSIVELGGGAYFEKVGGGLVKNENYEKVPEIRYLPTTNLPELGIISGENMYDLIQEPEKLDFLNNPQNHQSVFEKVL</sequence>
<comment type="caution">
    <text evidence="8">The sequence shown here is derived from an EMBL/GenBank/DDBJ whole genome shotgun (WGS) entry which is preliminary data.</text>
</comment>
<dbReference type="GO" id="GO:0006094">
    <property type="term" value="P:gluconeogenesis"/>
    <property type="evidence" value="ECO:0007669"/>
    <property type="project" value="UniProtKB-KW"/>
</dbReference>
<keyword evidence="5" id="KW-0324">Glycolysis</keyword>
<dbReference type="InterPro" id="IPR014710">
    <property type="entry name" value="RmlC-like_jellyroll"/>
</dbReference>
<dbReference type="GO" id="GO:0006096">
    <property type="term" value="P:glycolytic process"/>
    <property type="evidence" value="ECO:0007669"/>
    <property type="project" value="UniProtKB-UniPathway"/>
</dbReference>
<evidence type="ECO:0000256" key="5">
    <source>
        <dbReference type="ARBA" id="ARBA00023152"/>
    </source>
</evidence>
<dbReference type="Proteomes" id="UP000070373">
    <property type="component" value="Unassembled WGS sequence"/>
</dbReference>
<dbReference type="Pfam" id="PF06560">
    <property type="entry name" value="GPI"/>
    <property type="match status" value="1"/>
</dbReference>
<dbReference type="PATRIC" id="fig|1698263.3.peg.103"/>
<evidence type="ECO:0000256" key="6">
    <source>
        <dbReference type="ARBA" id="ARBA00029321"/>
    </source>
</evidence>
<dbReference type="UniPathway" id="UPA00109">
    <property type="reaction ID" value="UER00181"/>
</dbReference>
<dbReference type="EC" id="5.3.1.9" evidence="3"/>
<evidence type="ECO:0000256" key="1">
    <source>
        <dbReference type="ARBA" id="ARBA00004926"/>
    </source>
</evidence>
<comment type="pathway">
    <text evidence="1">Carbohydrate degradation; glycolysis; D-glyceraldehyde 3-phosphate and glycerone phosphate from D-glucose: step 2/4.</text>
</comment>
<dbReference type="GO" id="GO:0004347">
    <property type="term" value="F:glucose-6-phosphate isomerase activity"/>
    <property type="evidence" value="ECO:0007669"/>
    <property type="project" value="UniProtKB-EC"/>
</dbReference>
<gene>
    <name evidence="8" type="ORF">AKJ64_01120</name>
</gene>
<evidence type="ECO:0000256" key="2">
    <source>
        <dbReference type="ARBA" id="ARBA00006542"/>
    </source>
</evidence>
<dbReference type="InterPro" id="IPR011051">
    <property type="entry name" value="RmlC_Cupin_sf"/>
</dbReference>
<proteinExistence type="inferred from homology"/>
<dbReference type="InterPro" id="IPR010551">
    <property type="entry name" value="G6P_isomerase_prok"/>
</dbReference>
<dbReference type="AlphaFoldDB" id="A0A133UGN9"/>
<keyword evidence="4" id="KW-0312">Gluconeogenesis</keyword>
<organism evidence="8 9">
    <name type="scientific">candidate division MSBL1 archaeon SCGC-AAA259E17</name>
    <dbReference type="NCBI Taxonomy" id="1698263"/>
    <lineage>
        <taxon>Archaea</taxon>
        <taxon>Methanobacteriati</taxon>
        <taxon>Methanobacteriota</taxon>
        <taxon>candidate division MSBL1</taxon>
    </lineage>
</organism>
<protein>
    <recommendedName>
        <fullName evidence="3">glucose-6-phosphate isomerase</fullName>
        <ecNumber evidence="3">5.3.1.9</ecNumber>
    </recommendedName>
</protein>
<evidence type="ECO:0000313" key="9">
    <source>
        <dbReference type="Proteomes" id="UP000070373"/>
    </source>
</evidence>
<dbReference type="EMBL" id="LHXN01000011">
    <property type="protein sequence ID" value="KXA93246.1"/>
    <property type="molecule type" value="Genomic_DNA"/>
</dbReference>
<evidence type="ECO:0000313" key="8">
    <source>
        <dbReference type="EMBL" id="KXA93246.1"/>
    </source>
</evidence>
<dbReference type="Gene3D" id="2.60.120.10">
    <property type="entry name" value="Jelly Rolls"/>
    <property type="match status" value="1"/>
</dbReference>
<comment type="similarity">
    <text evidence="2">Belongs to the archaeal-type GPI family.</text>
</comment>
<evidence type="ECO:0000256" key="3">
    <source>
        <dbReference type="ARBA" id="ARBA00011952"/>
    </source>
</evidence>
<comment type="catalytic activity">
    <reaction evidence="6">
        <text>alpha-D-glucose 6-phosphate = beta-D-fructose 6-phosphate</text>
        <dbReference type="Rhea" id="RHEA:11816"/>
        <dbReference type="ChEBI" id="CHEBI:57634"/>
        <dbReference type="ChEBI" id="CHEBI:58225"/>
        <dbReference type="EC" id="5.3.1.9"/>
    </reaction>
</comment>
<name>A0A133UGN9_9EURY</name>
<feature type="domain" description="Glucose-6-phosphate isomerase prokaryote" evidence="7">
    <location>
        <begin position="19"/>
        <end position="194"/>
    </location>
</feature>
<dbReference type="SUPFAM" id="SSF51182">
    <property type="entry name" value="RmlC-like cupins"/>
    <property type="match status" value="1"/>
</dbReference>
<accession>A0A133UGN9</accession>
<dbReference type="CDD" id="cd02218">
    <property type="entry name" value="cupin_PGI"/>
    <property type="match status" value="1"/>
</dbReference>
<evidence type="ECO:0000259" key="7">
    <source>
        <dbReference type="Pfam" id="PF06560"/>
    </source>
</evidence>
<evidence type="ECO:0000256" key="4">
    <source>
        <dbReference type="ARBA" id="ARBA00022432"/>
    </source>
</evidence>
<reference evidence="8 9" key="1">
    <citation type="journal article" date="2016" name="Sci. Rep.">
        <title>Metabolic traits of an uncultured archaeal lineage -MSBL1- from brine pools of the Red Sea.</title>
        <authorList>
            <person name="Mwirichia R."/>
            <person name="Alam I."/>
            <person name="Rashid M."/>
            <person name="Vinu M."/>
            <person name="Ba-Alawi W."/>
            <person name="Anthony Kamau A."/>
            <person name="Kamanda Ngugi D."/>
            <person name="Goker M."/>
            <person name="Klenk H.P."/>
            <person name="Bajic V."/>
            <person name="Stingl U."/>
        </authorList>
    </citation>
    <scope>NUCLEOTIDE SEQUENCE [LARGE SCALE GENOMIC DNA]</scope>
    <source>
        <strain evidence="8">SCGC-AAA259E17</strain>
    </source>
</reference>